<dbReference type="InterPro" id="IPR050194">
    <property type="entry name" value="Glycosyltransferase_grp1"/>
</dbReference>
<dbReference type="InterPro" id="IPR028098">
    <property type="entry name" value="Glyco_trans_4-like_N"/>
</dbReference>
<dbReference type="PANTHER" id="PTHR45947:SF3">
    <property type="entry name" value="SULFOQUINOVOSYL TRANSFERASE SQD2"/>
    <property type="match status" value="1"/>
</dbReference>
<gene>
    <name evidence="5" type="ORF">SAMN04489806_2166</name>
</gene>
<dbReference type="SUPFAM" id="SSF53756">
    <property type="entry name" value="UDP-Glycosyltransferase/glycogen phosphorylase"/>
    <property type="match status" value="1"/>
</dbReference>
<keyword evidence="3 5" id="KW-0808">Transferase</keyword>
<evidence type="ECO:0000256" key="1">
    <source>
        <dbReference type="ARBA" id="ARBA00021292"/>
    </source>
</evidence>
<evidence type="ECO:0000256" key="2">
    <source>
        <dbReference type="ARBA" id="ARBA00022676"/>
    </source>
</evidence>
<evidence type="ECO:0000313" key="5">
    <source>
        <dbReference type="EMBL" id="SEB93441.1"/>
    </source>
</evidence>
<accession>A0A1H4NE10</accession>
<feature type="domain" description="Glycosyltransferase subfamily 4-like N-terminal" evidence="4">
    <location>
        <begin position="24"/>
        <end position="172"/>
    </location>
</feature>
<keyword evidence="6" id="KW-1185">Reference proteome</keyword>
<sequence>MRERSILLGVTADISLTLLRGFPEYLVECGWEVHVVSAPGNNLESLSVVPGVAVHRIPMRREPSLGSDLKALFEWTRLLRRVRPTVMSVGTPKAALLAMIAGALVRIPRRIYLLRGLRLETTSGAHRGIYRSLETMTALCSHKVLAVSASLRREAIRLKIAPAAKVQLLGLGSSNGVQVEHFDPSHFDRDEISDLRAKLKLRADVPVLGFVGRLNKDKGLQVLADARDLLIEAELDHQLLVVGEADGDSDEAIRRLLECGRAAAVTGHVADPAMYYQLMSVLCLPTLREGFPNVVLEAGAAGIPTVTTDATGAQDSVVHEETGLIAEVGSAASLASALTKVLGDDEMRGEMGRRASAWVNEHFRRESVHKRLQEYYLEQVASARTRLSTWNRSRLK</sequence>
<keyword evidence="2" id="KW-0328">Glycosyltransferase</keyword>
<dbReference type="Pfam" id="PF13579">
    <property type="entry name" value="Glyco_trans_4_4"/>
    <property type="match status" value="1"/>
</dbReference>
<dbReference type="STRING" id="640635.SAMN04489806_2166"/>
<evidence type="ECO:0000313" key="6">
    <source>
        <dbReference type="Proteomes" id="UP000199183"/>
    </source>
</evidence>
<evidence type="ECO:0000256" key="3">
    <source>
        <dbReference type="ARBA" id="ARBA00022679"/>
    </source>
</evidence>
<proteinExistence type="predicted"/>
<name>A0A1H4NE10_9MICO</name>
<organism evidence="5 6">
    <name type="scientific">Paramicrobacterium humi</name>
    <dbReference type="NCBI Taxonomy" id="640635"/>
    <lineage>
        <taxon>Bacteria</taxon>
        <taxon>Bacillati</taxon>
        <taxon>Actinomycetota</taxon>
        <taxon>Actinomycetes</taxon>
        <taxon>Micrococcales</taxon>
        <taxon>Microbacteriaceae</taxon>
        <taxon>Paramicrobacterium</taxon>
    </lineage>
</organism>
<dbReference type="Gene3D" id="3.40.50.2000">
    <property type="entry name" value="Glycogen Phosphorylase B"/>
    <property type="match status" value="2"/>
</dbReference>
<dbReference type="GO" id="GO:0016757">
    <property type="term" value="F:glycosyltransferase activity"/>
    <property type="evidence" value="ECO:0007669"/>
    <property type="project" value="UniProtKB-KW"/>
</dbReference>
<dbReference type="PANTHER" id="PTHR45947">
    <property type="entry name" value="SULFOQUINOVOSYL TRANSFERASE SQD2"/>
    <property type="match status" value="1"/>
</dbReference>
<dbReference type="Pfam" id="PF13692">
    <property type="entry name" value="Glyco_trans_1_4"/>
    <property type="match status" value="1"/>
</dbReference>
<dbReference type="Proteomes" id="UP000199183">
    <property type="component" value="Unassembled WGS sequence"/>
</dbReference>
<reference evidence="5 6" key="1">
    <citation type="submission" date="2016-10" db="EMBL/GenBank/DDBJ databases">
        <authorList>
            <person name="de Groot N.N."/>
        </authorList>
    </citation>
    <scope>NUCLEOTIDE SEQUENCE [LARGE SCALE GENOMIC DNA]</scope>
    <source>
        <strain evidence="5 6">DSM 21799</strain>
    </source>
</reference>
<dbReference type="GO" id="GO:1901137">
    <property type="term" value="P:carbohydrate derivative biosynthetic process"/>
    <property type="evidence" value="ECO:0007669"/>
    <property type="project" value="UniProtKB-ARBA"/>
</dbReference>
<protein>
    <recommendedName>
        <fullName evidence="1">D-inositol 3-phosphate glycosyltransferase</fullName>
    </recommendedName>
</protein>
<evidence type="ECO:0000259" key="4">
    <source>
        <dbReference type="Pfam" id="PF13579"/>
    </source>
</evidence>
<dbReference type="CDD" id="cd03808">
    <property type="entry name" value="GT4_CapM-like"/>
    <property type="match status" value="1"/>
</dbReference>
<dbReference type="EMBL" id="FNRY01000001">
    <property type="protein sequence ID" value="SEB93441.1"/>
    <property type="molecule type" value="Genomic_DNA"/>
</dbReference>
<dbReference type="AlphaFoldDB" id="A0A1H4NE10"/>